<reference evidence="1" key="1">
    <citation type="submission" date="2017-05" db="EMBL/GenBank/DDBJ databases">
        <title>Complete and WGS of Bordetella genogroups.</title>
        <authorList>
            <person name="Spilker T."/>
            <person name="Lipuma J."/>
        </authorList>
    </citation>
    <scope>NUCLEOTIDE SEQUENCE</scope>
    <source>
        <strain evidence="1">AU21707</strain>
    </source>
</reference>
<sequence length="135" mass="13955">MHNLHASGTRAKQQPPVPQIDYWRSAMKIQTIVSSVALSLALVAGAQAGTPRGDTDNVPFQGVYGQVDTSAASRNQVVAQLQQARAAGLTGNDDVDNAPFTAQAESASAPAIAQTGSVHGDVAFGDIDNQPFQGV</sequence>
<dbReference type="OrthoDB" id="8636529at2"/>
<comment type="caution">
    <text evidence="1">The sequence shown here is derived from an EMBL/GenBank/DDBJ whole genome shotgun (WGS) entry which is preliminary data.</text>
</comment>
<evidence type="ECO:0000313" key="1">
    <source>
        <dbReference type="EMBL" id="OZI21137.1"/>
    </source>
</evidence>
<dbReference type="Proteomes" id="UP000216857">
    <property type="component" value="Unassembled WGS sequence"/>
</dbReference>
<evidence type="ECO:0000313" key="2">
    <source>
        <dbReference type="Proteomes" id="UP000216857"/>
    </source>
</evidence>
<gene>
    <name evidence="1" type="ORF">CAL26_27275</name>
</gene>
<proteinExistence type="predicted"/>
<dbReference type="InterPro" id="IPR025421">
    <property type="entry name" value="DUF4148"/>
</dbReference>
<protein>
    <recommendedName>
        <fullName evidence="3">DUF4148 domain-containing protein</fullName>
    </recommendedName>
</protein>
<dbReference type="AlphaFoldDB" id="A0A261R8M2"/>
<accession>A0A261R8M2</accession>
<dbReference type="EMBL" id="NEVJ01000003">
    <property type="protein sequence ID" value="OZI21137.1"/>
    <property type="molecule type" value="Genomic_DNA"/>
</dbReference>
<organism evidence="1 2">
    <name type="scientific">Bordetella genomosp. 9</name>
    <dbReference type="NCBI Taxonomy" id="1416803"/>
    <lineage>
        <taxon>Bacteria</taxon>
        <taxon>Pseudomonadati</taxon>
        <taxon>Pseudomonadota</taxon>
        <taxon>Betaproteobacteria</taxon>
        <taxon>Burkholderiales</taxon>
        <taxon>Alcaligenaceae</taxon>
        <taxon>Bordetella</taxon>
    </lineage>
</organism>
<evidence type="ECO:0008006" key="3">
    <source>
        <dbReference type="Google" id="ProtNLM"/>
    </source>
</evidence>
<name>A0A261R8M2_9BORD</name>
<keyword evidence="2" id="KW-1185">Reference proteome</keyword>
<dbReference type="Pfam" id="PF13663">
    <property type="entry name" value="DUF4148"/>
    <property type="match status" value="1"/>
</dbReference>